<dbReference type="Proteomes" id="UP000264036">
    <property type="component" value="Unassembled WGS sequence"/>
</dbReference>
<dbReference type="Pfam" id="PF02738">
    <property type="entry name" value="MoCoBD_1"/>
    <property type="match status" value="1"/>
</dbReference>
<accession>A0A356LLR8</accession>
<dbReference type="PIRSF" id="PIRSF036389">
    <property type="entry name" value="IOR_B"/>
    <property type="match status" value="1"/>
</dbReference>
<dbReference type="InterPro" id="IPR037165">
    <property type="entry name" value="AldOxase/xan_DH_Mopterin-bd_sf"/>
</dbReference>
<evidence type="ECO:0000313" key="2">
    <source>
        <dbReference type="EMBL" id="HBP31937.1"/>
    </source>
</evidence>
<sequence length="760" mass="82727">MTYMAPRTEQQSLLESTGTLLVLRAPVVPPAPAPGQPGVVSVYLQDYDDVFVAISEQGWVRAFCGHVDLGTGIQTALAQIVADELDVPMSAVQMVLGHTDASPNQGPTIASASIQITAQPLRQAAAQARHILVDLAAGMWNVDAAHLFVQDGRISSAHGHAVDYWTLLAGKQYREYLQDEVKTKAAKDLKIVGHSQPRVDIPAKALGQFVYVHDMRVPGMWHGRVVRPPYVGRDTGAFIGHSLASVDTASVNHICRDIKVIVQGDFVGVVARREEHAIRAARELKVAWKPVAPLEDLQDLEAAIRRQPMSERILQDNRSDHPDLPPARVDIKRTYVWPYQMHASIGPSCAVADYQPGHVRVWSGSQNPHMLRVHLSQLSGLDEAHIEIIRLQAAGCYGRNCADDVCADALLLSQHAGVPVRVQLSREQEHGWEPKGAAQLMDVQGSIDAQDNLRHYQFSTHYPSNDGPLLALLLTGKEPALPRSLQMGDRTAVPPYGYPSQKIVCNDMATIVRASWLRGVSALPNSFAHDCFIDELAFEAQADPLAFRVKNLAADKRAQQLLLAVGERAHWQPGRPGSRGTPDANGWLHGRGVSYARYIHSKFPGFGAAWSAWIADISVNARTGEIRLNHIVVGQDTGQMVNPAGVRHQLHGNVIQALSRALYEQVSFDANGTVQAEWGAYKIIDFTAIAPIDVVLMDRQDEQPMGAGESASVPCASAVANALFDACGLRFYQAPFTPQTVREALQLASIDGAMPAQAGT</sequence>
<dbReference type="InterPro" id="IPR000674">
    <property type="entry name" value="Ald_Oxase/Xan_DH_a/b"/>
</dbReference>
<dbReference type="PANTHER" id="PTHR47495:SF1">
    <property type="entry name" value="BLL3820 PROTEIN"/>
    <property type="match status" value="1"/>
</dbReference>
<dbReference type="SUPFAM" id="SSF56003">
    <property type="entry name" value="Molybdenum cofactor-binding domain"/>
    <property type="match status" value="2"/>
</dbReference>
<dbReference type="InterPro" id="IPR008274">
    <property type="entry name" value="AldOxase/xan_DH_MoCoBD1"/>
</dbReference>
<dbReference type="InterPro" id="IPR012368">
    <property type="entry name" value="OxRdtase_Mopterin-bd_su_IorB"/>
</dbReference>
<dbReference type="SUPFAM" id="SSF54665">
    <property type="entry name" value="CO dehydrogenase molybdoprotein N-domain-like"/>
    <property type="match status" value="1"/>
</dbReference>
<dbReference type="EMBL" id="DOEK01000046">
    <property type="protein sequence ID" value="HBP31937.1"/>
    <property type="molecule type" value="Genomic_DNA"/>
</dbReference>
<gene>
    <name evidence="2" type="ORF">DD666_21325</name>
</gene>
<evidence type="ECO:0000313" key="3">
    <source>
        <dbReference type="Proteomes" id="UP000264036"/>
    </source>
</evidence>
<dbReference type="InterPro" id="IPR036856">
    <property type="entry name" value="Ald_Oxase/Xan_DH_a/b_sf"/>
</dbReference>
<dbReference type="InterPro" id="IPR046867">
    <property type="entry name" value="AldOxase/xan_DH_MoCoBD2"/>
</dbReference>
<dbReference type="SMART" id="SM01008">
    <property type="entry name" value="Ald_Xan_dh_C"/>
    <property type="match status" value="1"/>
</dbReference>
<dbReference type="InterPro" id="IPR052516">
    <property type="entry name" value="N-heterocyclic_Hydroxylase"/>
</dbReference>
<dbReference type="Gene3D" id="3.30.365.10">
    <property type="entry name" value="Aldehyde oxidase/xanthine dehydrogenase, molybdopterin binding domain"/>
    <property type="match status" value="4"/>
</dbReference>
<dbReference type="AlphaFoldDB" id="A0A356LLR8"/>
<name>A0A356LLR8_9BURK</name>
<feature type="domain" description="Aldehyde oxidase/xanthine dehydrogenase a/b hammerhead" evidence="1">
    <location>
        <begin position="206"/>
        <end position="292"/>
    </location>
</feature>
<comment type="caution">
    <text evidence="2">The sequence shown here is derived from an EMBL/GenBank/DDBJ whole genome shotgun (WGS) entry which is preliminary data.</text>
</comment>
<evidence type="ECO:0000259" key="1">
    <source>
        <dbReference type="SMART" id="SM01008"/>
    </source>
</evidence>
<reference evidence="2 3" key="1">
    <citation type="journal article" date="2018" name="Nat. Biotechnol.">
        <title>A standardized bacterial taxonomy based on genome phylogeny substantially revises the tree of life.</title>
        <authorList>
            <person name="Parks D.H."/>
            <person name="Chuvochina M."/>
            <person name="Waite D.W."/>
            <person name="Rinke C."/>
            <person name="Skarshewski A."/>
            <person name="Chaumeil P.A."/>
            <person name="Hugenholtz P."/>
        </authorList>
    </citation>
    <scope>NUCLEOTIDE SEQUENCE [LARGE SCALE GENOMIC DNA]</scope>
    <source>
        <strain evidence="2">UBA10707</strain>
    </source>
</reference>
<proteinExistence type="predicted"/>
<dbReference type="PANTHER" id="PTHR47495">
    <property type="entry name" value="ALDEHYDE DEHYDROGENASE"/>
    <property type="match status" value="1"/>
</dbReference>
<organism evidence="2 3">
    <name type="scientific">Advenella kashmirensis</name>
    <dbReference type="NCBI Taxonomy" id="310575"/>
    <lineage>
        <taxon>Bacteria</taxon>
        <taxon>Pseudomonadati</taxon>
        <taxon>Pseudomonadota</taxon>
        <taxon>Betaproteobacteria</taxon>
        <taxon>Burkholderiales</taxon>
        <taxon>Alcaligenaceae</taxon>
    </lineage>
</organism>
<dbReference type="GO" id="GO:0016491">
    <property type="term" value="F:oxidoreductase activity"/>
    <property type="evidence" value="ECO:0007669"/>
    <property type="project" value="InterPro"/>
</dbReference>
<dbReference type="Pfam" id="PF20256">
    <property type="entry name" value="MoCoBD_2"/>
    <property type="match status" value="2"/>
</dbReference>
<dbReference type="Gene3D" id="3.90.1170.50">
    <property type="entry name" value="Aldehyde oxidase/xanthine dehydrogenase, a/b hammerhead"/>
    <property type="match status" value="1"/>
</dbReference>
<protein>
    <submittedName>
        <fullName evidence="2">Aldehyde dehydrogenase</fullName>
    </submittedName>
</protein>